<reference evidence="2 3" key="1">
    <citation type="submission" date="2020-08" db="EMBL/GenBank/DDBJ databases">
        <title>Functional genomics of gut bacteria from endangered species of beetles.</title>
        <authorList>
            <person name="Carlos-Shanley C."/>
        </authorList>
    </citation>
    <scope>NUCLEOTIDE SEQUENCE [LARGE SCALE GENOMIC DNA]</scope>
    <source>
        <strain evidence="2 3">S00142</strain>
    </source>
</reference>
<feature type="chain" id="PRO_5030601246" description="HEAT repeat-containing protein" evidence="1">
    <location>
        <begin position="26"/>
        <end position="497"/>
    </location>
</feature>
<protein>
    <recommendedName>
        <fullName evidence="4">HEAT repeat-containing protein</fullName>
    </recommendedName>
</protein>
<dbReference type="Proteomes" id="UP000561681">
    <property type="component" value="Unassembled WGS sequence"/>
</dbReference>
<dbReference type="EMBL" id="JACHLD010000002">
    <property type="protein sequence ID" value="MBB4801484.1"/>
    <property type="molecule type" value="Genomic_DNA"/>
</dbReference>
<dbReference type="RefSeq" id="WP_184160004.1">
    <property type="nucleotide sequence ID" value="NZ_JACHLD010000002.1"/>
</dbReference>
<gene>
    <name evidence="2" type="ORF">HNP37_001545</name>
</gene>
<evidence type="ECO:0008006" key="4">
    <source>
        <dbReference type="Google" id="ProtNLM"/>
    </source>
</evidence>
<keyword evidence="3" id="KW-1185">Reference proteome</keyword>
<dbReference type="AlphaFoldDB" id="A0A7W7N7H1"/>
<evidence type="ECO:0000256" key="1">
    <source>
        <dbReference type="SAM" id="SignalP"/>
    </source>
</evidence>
<feature type="signal peptide" evidence="1">
    <location>
        <begin position="1"/>
        <end position="25"/>
    </location>
</feature>
<proteinExistence type="predicted"/>
<organism evidence="2 3">
    <name type="scientific">Flavobacterium nitrogenifigens</name>
    <dbReference type="NCBI Taxonomy" id="1617283"/>
    <lineage>
        <taxon>Bacteria</taxon>
        <taxon>Pseudomonadati</taxon>
        <taxon>Bacteroidota</taxon>
        <taxon>Flavobacteriia</taxon>
        <taxon>Flavobacteriales</taxon>
        <taxon>Flavobacteriaceae</taxon>
        <taxon>Flavobacterium</taxon>
    </lineage>
</organism>
<evidence type="ECO:0000313" key="3">
    <source>
        <dbReference type="Proteomes" id="UP000561681"/>
    </source>
</evidence>
<name>A0A7W7N7H1_9FLAO</name>
<comment type="caution">
    <text evidence="2">The sequence shown here is derived from an EMBL/GenBank/DDBJ whole genome shotgun (WGS) entry which is preliminary data.</text>
</comment>
<accession>A0A7W7N7H1</accession>
<keyword evidence="1" id="KW-0732">Signal</keyword>
<evidence type="ECO:0000313" key="2">
    <source>
        <dbReference type="EMBL" id="MBB4801484.1"/>
    </source>
</evidence>
<sequence length="497" mass="57678">MINKISIRCSLFSFLLIAFFQLSCAGKNNTDISEETNLIVKKIEKINVLMGSAVGYGGNRPEQYDNFEELKKTASQEELLQLTKHSNAVVRCYSFWALGNYKNFDLFSLVKDHINDDAPVKTQFGCIISTEKVGDFFINLVNPENENSEIRQLTKKEFSKLETILINQENSLYALNNAIESATPTKALYPKLRALVIKKHNQSALVTLSKYKNPNDIELILTNREKELDDDGESGYFYTYKAIQNFPDPHFFPFLEKRLYETLDNDHFSNEWLEMYAAIAAYKDAKALELLKIPFTKVQHQNIKEYHIKFVYEGILVNPSPLYDDLLWKIWQEEHIITLEGFTYLLQLNSGKTLEFSKKELMPNYQIKNTKSTARFTQGIFTENLEETMLNFLLINDKPFTYKILKEKIATAYVNDFEIYCAKVLELGDKSFAESLFKRLKNEGNPHVYLQIVETLISFKDKAINERILEVRKQNKNMNVDWGSYSLNAILEKNNIK</sequence>